<dbReference type="GO" id="GO:0071555">
    <property type="term" value="P:cell wall organization"/>
    <property type="evidence" value="ECO:0007669"/>
    <property type="project" value="UniProtKB-KW"/>
</dbReference>
<protein>
    <recommendedName>
        <fullName evidence="6">Xyloglucan endotransglucosylase/hydrolase</fullName>
        <ecNumber evidence="6">2.4.1.207</ecNumber>
    </recommendedName>
</protein>
<dbReference type="PIRSF" id="PIRSF005604">
    <property type="entry name" value="XET"/>
    <property type="match status" value="1"/>
</dbReference>
<evidence type="ECO:0000256" key="5">
    <source>
        <dbReference type="PIRSR" id="PIRSR005604-1"/>
    </source>
</evidence>
<keyword evidence="6" id="KW-0052">Apoplast</keyword>
<dbReference type="AlphaFoldDB" id="A0A484LG17"/>
<gene>
    <name evidence="8" type="ORF">CCAM_LOCUS16805</name>
</gene>
<keyword evidence="4 6" id="KW-0326">Glycosidase</keyword>
<comment type="function">
    <text evidence="6">Catalyzes xyloglucan endohydrolysis (XEH) and/or endotransglycosylation (XET). Cleaves and religates xyloglucan polymers, an essential constituent of the primary cell wall, and thereby participates in cell wall construction of growing tissues.</text>
</comment>
<dbReference type="PANTHER" id="PTHR31062">
    <property type="entry name" value="XYLOGLUCAN ENDOTRANSGLUCOSYLASE/HYDROLASE PROTEIN 8-RELATED"/>
    <property type="match status" value="1"/>
</dbReference>
<evidence type="ECO:0000256" key="6">
    <source>
        <dbReference type="RuleBase" id="RU361120"/>
    </source>
</evidence>
<dbReference type="GO" id="GO:0016762">
    <property type="term" value="F:xyloglucan:xyloglucosyl transferase activity"/>
    <property type="evidence" value="ECO:0007669"/>
    <property type="project" value="UniProtKB-EC"/>
</dbReference>
<feature type="active site" description="Nucleophile" evidence="5">
    <location>
        <position position="65"/>
    </location>
</feature>
<evidence type="ECO:0000313" key="9">
    <source>
        <dbReference type="Proteomes" id="UP000595140"/>
    </source>
</evidence>
<keyword evidence="6" id="KW-0961">Cell wall biogenesis/degradation</keyword>
<feature type="active site" description="Proton donor" evidence="5">
    <location>
        <position position="69"/>
    </location>
</feature>
<dbReference type="GO" id="GO:0010411">
    <property type="term" value="P:xyloglucan metabolic process"/>
    <property type="evidence" value="ECO:0007669"/>
    <property type="project" value="InterPro"/>
</dbReference>
<evidence type="ECO:0000256" key="2">
    <source>
        <dbReference type="ARBA" id="ARBA00022801"/>
    </source>
</evidence>
<dbReference type="Pfam" id="PF06955">
    <property type="entry name" value="XET_C"/>
    <property type="match status" value="1"/>
</dbReference>
<dbReference type="SUPFAM" id="SSF49899">
    <property type="entry name" value="Concanavalin A-like lectins/glucanases"/>
    <property type="match status" value="1"/>
</dbReference>
<keyword evidence="3" id="KW-1015">Disulfide bond</keyword>
<dbReference type="InterPro" id="IPR044791">
    <property type="entry name" value="Beta-glucanase/XTH"/>
</dbReference>
<dbReference type="EMBL" id="OOIL02001415">
    <property type="protein sequence ID" value="VFQ75029.1"/>
    <property type="molecule type" value="Genomic_DNA"/>
</dbReference>
<evidence type="ECO:0000256" key="4">
    <source>
        <dbReference type="ARBA" id="ARBA00023295"/>
    </source>
</evidence>
<dbReference type="EC" id="2.4.1.207" evidence="6"/>
<evidence type="ECO:0000259" key="7">
    <source>
        <dbReference type="PROSITE" id="PS51762"/>
    </source>
</evidence>
<feature type="domain" description="GH16" evidence="7">
    <location>
        <begin position="1"/>
        <end position="188"/>
    </location>
</feature>
<evidence type="ECO:0000256" key="1">
    <source>
        <dbReference type="ARBA" id="ARBA00022679"/>
    </source>
</evidence>
<dbReference type="InterPro" id="IPR013320">
    <property type="entry name" value="ConA-like_dom_sf"/>
</dbReference>
<proteinExistence type="inferred from homology"/>
<dbReference type="GO" id="GO:0004553">
    <property type="term" value="F:hydrolase activity, hydrolyzing O-glycosyl compounds"/>
    <property type="evidence" value="ECO:0007669"/>
    <property type="project" value="InterPro"/>
</dbReference>
<dbReference type="Proteomes" id="UP000595140">
    <property type="component" value="Unassembled WGS sequence"/>
</dbReference>
<name>A0A484LG17_9ASTE</name>
<keyword evidence="6" id="KW-0964">Secreted</keyword>
<dbReference type="Gene3D" id="2.60.120.200">
    <property type="match status" value="1"/>
</dbReference>
<comment type="subcellular location">
    <subcellularLocation>
        <location evidence="6">Secreted</location>
        <location evidence="6">Cell wall</location>
    </subcellularLocation>
    <subcellularLocation>
        <location evidence="6">Secreted</location>
        <location evidence="6">Extracellular space</location>
        <location evidence="6">Apoplast</location>
    </subcellularLocation>
</comment>
<accession>A0A484LG17</accession>
<dbReference type="InterPro" id="IPR000757">
    <property type="entry name" value="Beta-glucanase-like"/>
</dbReference>
<dbReference type="InterPro" id="IPR010713">
    <property type="entry name" value="XET_C"/>
</dbReference>
<dbReference type="OrthoDB" id="4781at2759"/>
<dbReference type="GO" id="GO:0048046">
    <property type="term" value="C:apoplast"/>
    <property type="evidence" value="ECO:0007669"/>
    <property type="project" value="UniProtKB-SubCell"/>
</dbReference>
<evidence type="ECO:0000256" key="3">
    <source>
        <dbReference type="ARBA" id="ARBA00023157"/>
    </source>
</evidence>
<dbReference type="GO" id="GO:0042546">
    <property type="term" value="P:cell wall biogenesis"/>
    <property type="evidence" value="ECO:0007669"/>
    <property type="project" value="InterPro"/>
</dbReference>
<evidence type="ECO:0000313" key="8">
    <source>
        <dbReference type="EMBL" id="VFQ75029.1"/>
    </source>
</evidence>
<keyword evidence="2 6" id="KW-0378">Hydrolase</keyword>
<dbReference type="Pfam" id="PF00722">
    <property type="entry name" value="Glyco_hydro_16"/>
    <property type="match status" value="1"/>
</dbReference>
<dbReference type="PROSITE" id="PS51762">
    <property type="entry name" value="GH16_2"/>
    <property type="match status" value="1"/>
</dbReference>
<dbReference type="InterPro" id="IPR016455">
    <property type="entry name" value="XTH"/>
</dbReference>
<organism evidence="8 9">
    <name type="scientific">Cuscuta campestris</name>
    <dbReference type="NCBI Taxonomy" id="132261"/>
    <lineage>
        <taxon>Eukaryota</taxon>
        <taxon>Viridiplantae</taxon>
        <taxon>Streptophyta</taxon>
        <taxon>Embryophyta</taxon>
        <taxon>Tracheophyta</taxon>
        <taxon>Spermatophyta</taxon>
        <taxon>Magnoliopsida</taxon>
        <taxon>eudicotyledons</taxon>
        <taxon>Gunneridae</taxon>
        <taxon>Pentapetalae</taxon>
        <taxon>asterids</taxon>
        <taxon>lamiids</taxon>
        <taxon>Solanales</taxon>
        <taxon>Convolvulaceae</taxon>
        <taxon>Cuscuteae</taxon>
        <taxon>Cuscuta</taxon>
        <taxon>Cuscuta subgen. Grammica</taxon>
        <taxon>Cuscuta sect. Cleistogrammica</taxon>
    </lineage>
</organism>
<comment type="PTM">
    <text evidence="6">Contains at least one intrachain disulfide bond essential for its enzymatic activity.</text>
</comment>
<comment type="similarity">
    <text evidence="6">Belongs to the glycosyl hydrolase 16 family.</text>
</comment>
<keyword evidence="9" id="KW-1185">Reference proteome</keyword>
<sequence>MKIDNNKVVTMQLDQNSGSGFMSKNPYVNGYFAADIKLPNNYMTCGINVNLYLSNGDKYQGRHDEVDIEFLGTRREGEYILQTNVYVDGSGDGFFDHKRPVIGREVQFKLWFDPSKHFHHYAIAKTPREIIFFVDDTPIRRYPNINNPATYPQREMWVYGTIWDASDWATEGGKCRMNPSYGPYVAQYKNLFVGEADSSVKLSQTQEAAMKWVQSKYLVYDYCKSSPPPNLSLTPECAAAAAP</sequence>
<reference evidence="8 9" key="1">
    <citation type="submission" date="2018-04" db="EMBL/GenBank/DDBJ databases">
        <authorList>
            <person name="Vogel A."/>
        </authorList>
    </citation>
    <scope>NUCLEOTIDE SEQUENCE [LARGE SCALE GENOMIC DNA]</scope>
</reference>
<keyword evidence="1 6" id="KW-0808">Transferase</keyword>
<keyword evidence="6" id="KW-0134">Cell wall</keyword>